<dbReference type="Proteomes" id="UP001223072">
    <property type="component" value="Unassembled WGS sequence"/>
</dbReference>
<evidence type="ECO:0000313" key="2">
    <source>
        <dbReference type="EMBL" id="MDQ0931463.1"/>
    </source>
</evidence>
<comment type="caution">
    <text evidence="2">The sequence shown here is derived from an EMBL/GenBank/DDBJ whole genome shotgun (WGS) entry which is preliminary data.</text>
</comment>
<evidence type="ECO:0000259" key="1">
    <source>
        <dbReference type="Pfam" id="PF04149"/>
    </source>
</evidence>
<sequence length="77" mass="8146">MADKPVVRATDLPGVAWIKSSYSGSDQSQCVEIAHVKPTLGRVAVRDSKNSEGPALLITPSAFAQFTRNAAQGRYGA</sequence>
<dbReference type="RefSeq" id="WP_307625529.1">
    <property type="nucleotide sequence ID" value="NZ_JAUSZS010000002.1"/>
</dbReference>
<evidence type="ECO:0000313" key="3">
    <source>
        <dbReference type="Proteomes" id="UP001223072"/>
    </source>
</evidence>
<keyword evidence="3" id="KW-1185">Reference proteome</keyword>
<feature type="domain" description="DUF397" evidence="1">
    <location>
        <begin position="16"/>
        <end position="70"/>
    </location>
</feature>
<reference evidence="2 3" key="1">
    <citation type="submission" date="2023-07" db="EMBL/GenBank/DDBJ databases">
        <title>Comparative genomics of wheat-associated soil bacteria to identify genetic determinants of phenazine resistance.</title>
        <authorList>
            <person name="Mouncey N."/>
        </authorList>
    </citation>
    <scope>NUCLEOTIDE SEQUENCE [LARGE SCALE GENOMIC DNA]</scope>
    <source>
        <strain evidence="2 3">W2I16</strain>
    </source>
</reference>
<name>A0ABU0RHK0_9ACTN</name>
<dbReference type="Pfam" id="PF04149">
    <property type="entry name" value="DUF397"/>
    <property type="match status" value="1"/>
</dbReference>
<proteinExistence type="predicted"/>
<organism evidence="2 3">
    <name type="scientific">Streptomyces turgidiscabies</name>
    <dbReference type="NCBI Taxonomy" id="85558"/>
    <lineage>
        <taxon>Bacteria</taxon>
        <taxon>Bacillati</taxon>
        <taxon>Actinomycetota</taxon>
        <taxon>Actinomycetes</taxon>
        <taxon>Kitasatosporales</taxon>
        <taxon>Streptomycetaceae</taxon>
        <taxon>Streptomyces</taxon>
    </lineage>
</organism>
<protein>
    <recommendedName>
        <fullName evidence="1">DUF397 domain-containing protein</fullName>
    </recommendedName>
</protein>
<dbReference type="EMBL" id="JAUSZS010000002">
    <property type="protein sequence ID" value="MDQ0931463.1"/>
    <property type="molecule type" value="Genomic_DNA"/>
</dbReference>
<dbReference type="InterPro" id="IPR007278">
    <property type="entry name" value="DUF397"/>
</dbReference>
<accession>A0ABU0RHK0</accession>
<gene>
    <name evidence="2" type="ORF">QFZ49_001370</name>
</gene>